<sequence length="49" mass="5712">MTENAALMALNVFAGKWDDKSPQISKSWRVYWENLNTFFGYSPDIRKAI</sequence>
<accession>A0A328TKZ9</accession>
<dbReference type="Proteomes" id="UP000244334">
    <property type="component" value="Unassembled WGS sequence"/>
</dbReference>
<comment type="caution">
    <text evidence="1">The sequence shown here is derived from an EMBL/GenBank/DDBJ whole genome shotgun (WGS) entry which is preliminary data.</text>
</comment>
<name>A0A328TKZ9_9GAMM</name>
<dbReference type="EMBL" id="LJAM02000528">
    <property type="protein sequence ID" value="RAP69921.1"/>
    <property type="molecule type" value="Genomic_DNA"/>
</dbReference>
<evidence type="ECO:0008006" key="3">
    <source>
        <dbReference type="Google" id="ProtNLM"/>
    </source>
</evidence>
<gene>
    <name evidence="1" type="ORF">ACZ87_03282</name>
</gene>
<dbReference type="AlphaFoldDB" id="A0A328TKZ9"/>
<proteinExistence type="predicted"/>
<organism evidence="1 2">
    <name type="scientific">Candidatus Erwinia dacicola</name>
    <dbReference type="NCBI Taxonomy" id="252393"/>
    <lineage>
        <taxon>Bacteria</taxon>
        <taxon>Pseudomonadati</taxon>
        <taxon>Pseudomonadota</taxon>
        <taxon>Gammaproteobacteria</taxon>
        <taxon>Enterobacterales</taxon>
        <taxon>Erwiniaceae</taxon>
        <taxon>Erwinia</taxon>
    </lineage>
</organism>
<evidence type="ECO:0000313" key="2">
    <source>
        <dbReference type="Proteomes" id="UP000244334"/>
    </source>
</evidence>
<protein>
    <recommendedName>
        <fullName evidence="3">Transposase, Mutator family protein</fullName>
    </recommendedName>
</protein>
<evidence type="ECO:0000313" key="1">
    <source>
        <dbReference type="EMBL" id="RAP69921.1"/>
    </source>
</evidence>
<reference evidence="1" key="1">
    <citation type="submission" date="2018-04" db="EMBL/GenBank/DDBJ databases">
        <title>Genomes of the Obligate Erwinia dacicola and Facultative Enterobacter sp. OLF Endosymbionts of the Olive Fruit fly, Bactrocera oleae.</title>
        <authorList>
            <person name="Estes A.M."/>
            <person name="Hearn D.J."/>
            <person name="Agarwal S."/>
            <person name="Pierson E.A."/>
            <person name="Dunning-Hotopp J.C."/>
        </authorList>
    </citation>
    <scope>NUCLEOTIDE SEQUENCE [LARGE SCALE GENOMIC DNA]</scope>
    <source>
        <strain evidence="1">Oroville</strain>
    </source>
</reference>
<keyword evidence="2" id="KW-1185">Reference proteome</keyword>